<protein>
    <submittedName>
        <fullName evidence="3">Uncharacterized protein</fullName>
    </submittedName>
</protein>
<comment type="similarity">
    <text evidence="1">Belongs to the ustYa family.</text>
</comment>
<dbReference type="PANTHER" id="PTHR33365">
    <property type="entry name" value="YALI0B05434P"/>
    <property type="match status" value="1"/>
</dbReference>
<dbReference type="Proteomes" id="UP000800200">
    <property type="component" value="Unassembled WGS sequence"/>
</dbReference>
<evidence type="ECO:0000256" key="1">
    <source>
        <dbReference type="ARBA" id="ARBA00035112"/>
    </source>
</evidence>
<feature type="transmembrane region" description="Helical" evidence="2">
    <location>
        <begin position="56"/>
        <end position="79"/>
    </location>
</feature>
<evidence type="ECO:0000256" key="2">
    <source>
        <dbReference type="SAM" id="Phobius"/>
    </source>
</evidence>
<proteinExistence type="inferred from homology"/>
<dbReference type="EMBL" id="ML994708">
    <property type="protein sequence ID" value="KAF2176462.1"/>
    <property type="molecule type" value="Genomic_DNA"/>
</dbReference>
<dbReference type="InterPro" id="IPR021765">
    <property type="entry name" value="UstYa-like"/>
</dbReference>
<evidence type="ECO:0000313" key="3">
    <source>
        <dbReference type="EMBL" id="KAF2176462.1"/>
    </source>
</evidence>
<keyword evidence="2" id="KW-0812">Transmembrane</keyword>
<keyword evidence="2" id="KW-1133">Transmembrane helix</keyword>
<dbReference type="PANTHER" id="PTHR33365:SF6">
    <property type="entry name" value="OXIDASE USTYA"/>
    <property type="match status" value="1"/>
</dbReference>
<dbReference type="Pfam" id="PF11807">
    <property type="entry name" value="UstYa"/>
    <property type="match status" value="1"/>
</dbReference>
<dbReference type="AlphaFoldDB" id="A0A6A6DDL1"/>
<dbReference type="GO" id="GO:0043386">
    <property type="term" value="P:mycotoxin biosynthetic process"/>
    <property type="evidence" value="ECO:0007669"/>
    <property type="project" value="InterPro"/>
</dbReference>
<name>A0A6A6DDL1_9PEZI</name>
<keyword evidence="2" id="KW-0472">Membrane</keyword>
<accession>A0A6A6DDL1</accession>
<dbReference type="OrthoDB" id="3687641at2759"/>
<organism evidence="3 4">
    <name type="scientific">Zopfia rhizophila CBS 207.26</name>
    <dbReference type="NCBI Taxonomy" id="1314779"/>
    <lineage>
        <taxon>Eukaryota</taxon>
        <taxon>Fungi</taxon>
        <taxon>Dikarya</taxon>
        <taxon>Ascomycota</taxon>
        <taxon>Pezizomycotina</taxon>
        <taxon>Dothideomycetes</taxon>
        <taxon>Dothideomycetes incertae sedis</taxon>
        <taxon>Zopfiaceae</taxon>
        <taxon>Zopfia</taxon>
    </lineage>
</organism>
<reference evidence="3" key="1">
    <citation type="journal article" date="2020" name="Stud. Mycol.">
        <title>101 Dothideomycetes genomes: a test case for predicting lifestyles and emergence of pathogens.</title>
        <authorList>
            <person name="Haridas S."/>
            <person name="Albert R."/>
            <person name="Binder M."/>
            <person name="Bloem J."/>
            <person name="Labutti K."/>
            <person name="Salamov A."/>
            <person name="Andreopoulos B."/>
            <person name="Baker S."/>
            <person name="Barry K."/>
            <person name="Bills G."/>
            <person name="Bluhm B."/>
            <person name="Cannon C."/>
            <person name="Castanera R."/>
            <person name="Culley D."/>
            <person name="Daum C."/>
            <person name="Ezra D."/>
            <person name="Gonzalez J."/>
            <person name="Henrissat B."/>
            <person name="Kuo A."/>
            <person name="Liang C."/>
            <person name="Lipzen A."/>
            <person name="Lutzoni F."/>
            <person name="Magnuson J."/>
            <person name="Mondo S."/>
            <person name="Nolan M."/>
            <person name="Ohm R."/>
            <person name="Pangilinan J."/>
            <person name="Park H.-J."/>
            <person name="Ramirez L."/>
            <person name="Alfaro M."/>
            <person name="Sun H."/>
            <person name="Tritt A."/>
            <person name="Yoshinaga Y."/>
            <person name="Zwiers L.-H."/>
            <person name="Turgeon B."/>
            <person name="Goodwin S."/>
            <person name="Spatafora J."/>
            <person name="Crous P."/>
            <person name="Grigoriev I."/>
        </authorList>
    </citation>
    <scope>NUCLEOTIDE SEQUENCE</scope>
    <source>
        <strain evidence="3">CBS 207.26</strain>
    </source>
</reference>
<evidence type="ECO:0000313" key="4">
    <source>
        <dbReference type="Proteomes" id="UP000800200"/>
    </source>
</evidence>
<sequence length="303" mass="34732">MFGFKVGSNKFPYLERDNTAYAALRGEYTAGSASPSEKDYEENIFIRPVSRSSSRLWSCLIISLLITTNICTLFGLFAIRYLTTQLDAAESEYTPNSAARVETLPTTWMRLNWWTEYSDKNFTETDKLWDDINPAHGFIAMDREWAKSQHWPDSMHLPSDDSKNVYLLEAYHLIHCVTIIRKTFWEAIHGAETYTFNPPHAGHCIDMMRQYIMCKADNTPLYLFGDDTAGDEQYRKCNSWKALRDFATDHSACYRDTPPDADKSTFSLGAHFGFCDGGYDGLVQGERRGPWKHGVVFDGPAWR</sequence>
<keyword evidence="4" id="KW-1185">Reference proteome</keyword>
<gene>
    <name evidence="3" type="ORF">K469DRAFT_698429</name>
</gene>